<proteinExistence type="predicted"/>
<comment type="caution">
    <text evidence="1">The sequence shown here is derived from an EMBL/GenBank/DDBJ whole genome shotgun (WGS) entry which is preliminary data.</text>
</comment>
<evidence type="ECO:0000313" key="2">
    <source>
        <dbReference type="Proteomes" id="UP000789920"/>
    </source>
</evidence>
<organism evidence="1 2">
    <name type="scientific">Racocetra persica</name>
    <dbReference type="NCBI Taxonomy" id="160502"/>
    <lineage>
        <taxon>Eukaryota</taxon>
        <taxon>Fungi</taxon>
        <taxon>Fungi incertae sedis</taxon>
        <taxon>Mucoromycota</taxon>
        <taxon>Glomeromycotina</taxon>
        <taxon>Glomeromycetes</taxon>
        <taxon>Diversisporales</taxon>
        <taxon>Gigasporaceae</taxon>
        <taxon>Racocetra</taxon>
    </lineage>
</organism>
<keyword evidence="2" id="KW-1185">Reference proteome</keyword>
<dbReference type="EMBL" id="CAJVQC010064088">
    <property type="protein sequence ID" value="CAG8804251.1"/>
    <property type="molecule type" value="Genomic_DNA"/>
</dbReference>
<protein>
    <submittedName>
        <fullName evidence="1">32437_t:CDS:1</fullName>
    </submittedName>
</protein>
<feature type="non-terminal residue" evidence="1">
    <location>
        <position position="120"/>
    </location>
</feature>
<reference evidence="1" key="1">
    <citation type="submission" date="2021-06" db="EMBL/GenBank/DDBJ databases">
        <authorList>
            <person name="Kallberg Y."/>
            <person name="Tangrot J."/>
            <person name="Rosling A."/>
        </authorList>
    </citation>
    <scope>NUCLEOTIDE SEQUENCE</scope>
    <source>
        <strain evidence="1">MA461A</strain>
    </source>
</reference>
<evidence type="ECO:0000313" key="1">
    <source>
        <dbReference type="EMBL" id="CAG8804251.1"/>
    </source>
</evidence>
<dbReference type="Proteomes" id="UP000789920">
    <property type="component" value="Unassembled WGS sequence"/>
</dbReference>
<gene>
    <name evidence="1" type="ORF">RPERSI_LOCUS21686</name>
</gene>
<name>A0ACA9RRN3_9GLOM</name>
<sequence>MYRQFLKTNHFKFTAIAEKNFGLIAIKKRHYAQGSQNSRIVVKNPVVDIDGDEMTRIIWDKIKNTLIFPYVQLEIKYYDLGIQNRDATNDQVTIDAAEAIKKYSVGIKCATITPDEQRVK</sequence>
<accession>A0ACA9RRN3</accession>